<dbReference type="Proteomes" id="UP000193518">
    <property type="component" value="Unassembled WGS sequence"/>
</dbReference>
<dbReference type="EMBL" id="WUXD01000074">
    <property type="protein sequence ID" value="MBM4629834.1"/>
    <property type="molecule type" value="Genomic_DNA"/>
</dbReference>
<dbReference type="EMBL" id="LWIC01000003">
    <property type="protein sequence ID" value="ORM28460.1"/>
    <property type="molecule type" value="Genomic_DNA"/>
</dbReference>
<name>A0AAE5ITT9_RHOHA</name>
<comment type="caution">
    <text evidence="2">The sequence shown here is derived from an EMBL/GenBank/DDBJ whole genome shotgun (WGS) entry which is preliminary data.</text>
</comment>
<reference evidence="2 3" key="1">
    <citation type="journal article" date="2016" name="Genome Biol. Evol.">
        <title>Pangenome and Phylogenomic Analysis of the Pathogenic Actinobacterium Rhodococcus equi.</title>
        <authorList>
            <person name="Anastasi E."/>
            <person name="MacArthur I."/>
            <person name="Scortti M."/>
            <person name="Alvarez S."/>
            <person name="Giguere S."/>
            <person name="Vazquez-Boland J.A."/>
        </authorList>
    </citation>
    <scope>NUCLEOTIDE SEQUENCE [LARGE SCALE GENOMIC DNA]</scope>
    <source>
        <strain evidence="2 3">PAM1271</strain>
    </source>
</reference>
<organism evidence="2 3">
    <name type="scientific">Rhodococcus hoagii</name>
    <name type="common">Corynebacterium equii</name>
    <dbReference type="NCBI Taxonomy" id="43767"/>
    <lineage>
        <taxon>Bacteria</taxon>
        <taxon>Bacillati</taxon>
        <taxon>Actinomycetota</taxon>
        <taxon>Actinomycetes</taxon>
        <taxon>Mycobacteriales</taxon>
        <taxon>Nocardiaceae</taxon>
        <taxon>Prescottella</taxon>
    </lineage>
</organism>
<dbReference type="Proteomes" id="UP000738270">
    <property type="component" value="Unassembled WGS sequence"/>
</dbReference>
<reference evidence="1" key="2">
    <citation type="submission" date="2019-11" db="EMBL/GenBank/DDBJ databases">
        <title>Spread of Macrolides and rifampicin resistant Rhodococcus equi in clinical isolates in the USA.</title>
        <authorList>
            <person name="Alvarez-Narvaez S."/>
            <person name="Huber L."/>
            <person name="Cohen N.D."/>
            <person name="Slovis N."/>
            <person name="Greiter M."/>
            <person name="Giguere S."/>
            <person name="Hart K."/>
        </authorList>
    </citation>
    <scope>NUCLEOTIDE SEQUENCE</scope>
    <source>
        <strain evidence="1">Lh_38</strain>
    </source>
</reference>
<dbReference type="AlphaFoldDB" id="A0AAE5ITT9"/>
<protein>
    <submittedName>
        <fullName evidence="2">Uncharacterized protein</fullName>
    </submittedName>
</protein>
<gene>
    <name evidence="2" type="ORF">A5N68_10160</name>
    <name evidence="1" type="ORF">GS453_24550</name>
</gene>
<accession>A0AAE5ITT9</accession>
<sequence length="116" mass="12009">MFDTGTALPQVATRSPMNHALDDQVITSIKGDVVFVGRSAALDEARELALALGYGRAQTADAGVDCAVVDDDALDGICSPADALLLAQVRTLGVPVLTVSEARNRFRVGAPTLSLA</sequence>
<evidence type="ECO:0000313" key="2">
    <source>
        <dbReference type="EMBL" id="ORM28460.1"/>
    </source>
</evidence>
<evidence type="ECO:0000313" key="1">
    <source>
        <dbReference type="EMBL" id="MBM4629834.1"/>
    </source>
</evidence>
<evidence type="ECO:0000313" key="3">
    <source>
        <dbReference type="Proteomes" id="UP000193518"/>
    </source>
</evidence>
<proteinExistence type="predicted"/>